<dbReference type="Pfam" id="PF00376">
    <property type="entry name" value="MerR"/>
    <property type="match status" value="1"/>
</dbReference>
<evidence type="ECO:0000313" key="2">
    <source>
        <dbReference type="EMBL" id="OGZ72619.1"/>
    </source>
</evidence>
<proteinExistence type="predicted"/>
<accession>A0A1G2ICZ4</accession>
<dbReference type="InterPro" id="IPR000551">
    <property type="entry name" value="MerR-type_HTH_dom"/>
</dbReference>
<comment type="caution">
    <text evidence="2">The sequence shown here is derived from an EMBL/GenBank/DDBJ whole genome shotgun (WGS) entry which is preliminary data.</text>
</comment>
<dbReference type="Proteomes" id="UP000176774">
    <property type="component" value="Unassembled WGS sequence"/>
</dbReference>
<dbReference type="EMBL" id="MHPA01000023">
    <property type="protein sequence ID" value="OGZ72619.1"/>
    <property type="molecule type" value="Genomic_DNA"/>
</dbReference>
<evidence type="ECO:0000313" key="3">
    <source>
        <dbReference type="Proteomes" id="UP000176774"/>
    </source>
</evidence>
<dbReference type="SUPFAM" id="SSF46955">
    <property type="entry name" value="Putative DNA-binding domain"/>
    <property type="match status" value="1"/>
</dbReference>
<dbReference type="PROSITE" id="PS50937">
    <property type="entry name" value="HTH_MERR_2"/>
    <property type="match status" value="1"/>
</dbReference>
<dbReference type="Gene3D" id="1.10.1660.10">
    <property type="match status" value="1"/>
</dbReference>
<feature type="domain" description="HTH merR-type" evidence="1">
    <location>
        <begin position="6"/>
        <end position="54"/>
    </location>
</feature>
<dbReference type="STRING" id="1802214.A2908_04535"/>
<reference evidence="2 3" key="1">
    <citation type="journal article" date="2016" name="Nat. Commun.">
        <title>Thousands of microbial genomes shed light on interconnected biogeochemical processes in an aquifer system.</title>
        <authorList>
            <person name="Anantharaman K."/>
            <person name="Brown C.T."/>
            <person name="Hug L.A."/>
            <person name="Sharon I."/>
            <person name="Castelle C.J."/>
            <person name="Probst A.J."/>
            <person name="Thomas B.C."/>
            <person name="Singh A."/>
            <person name="Wilkins M.J."/>
            <person name="Karaoz U."/>
            <person name="Brodie E.L."/>
            <person name="Williams K.H."/>
            <person name="Hubbard S.S."/>
            <person name="Banfield J.F."/>
        </authorList>
    </citation>
    <scope>NUCLEOTIDE SEQUENCE [LARGE SCALE GENOMIC DNA]</scope>
</reference>
<dbReference type="GO" id="GO:0006355">
    <property type="term" value="P:regulation of DNA-templated transcription"/>
    <property type="evidence" value="ECO:0007669"/>
    <property type="project" value="InterPro"/>
</dbReference>
<dbReference type="GO" id="GO:0003677">
    <property type="term" value="F:DNA binding"/>
    <property type="evidence" value="ECO:0007669"/>
    <property type="project" value="InterPro"/>
</dbReference>
<dbReference type="InterPro" id="IPR009061">
    <property type="entry name" value="DNA-bd_dom_put_sf"/>
</dbReference>
<sequence>MENEDLVTIGDAAEILGVSIMTLRRWDESGRLKAIRNKPSGDRYYRRKDLEIFKDDLFKLAQEWAVTETELPKDFYCQDSSVFLARITKMTALMMQNQDTEYLFSLLGSVAGEIGNNSYDHNLGKWPDVHGIFFGFDLNKRQIVLADRGVGILETLKRVRPELKDHKRAVEVAFTEIVSGREPEARGNGLKYVRNVISKNPINLVFQTGDAKVNLHSGSRDLNIETAQQSIRGCLALITY</sequence>
<name>A0A1G2ICZ4_9BACT</name>
<protein>
    <recommendedName>
        <fullName evidence="1">HTH merR-type domain-containing protein</fullName>
    </recommendedName>
</protein>
<evidence type="ECO:0000259" key="1">
    <source>
        <dbReference type="PROSITE" id="PS50937"/>
    </source>
</evidence>
<dbReference type="CDD" id="cd04762">
    <property type="entry name" value="HTH_MerR-trunc"/>
    <property type="match status" value="1"/>
</dbReference>
<dbReference type="AlphaFoldDB" id="A0A1G2ICZ4"/>
<gene>
    <name evidence="2" type="ORF">A2908_04535</name>
</gene>
<organism evidence="2 3">
    <name type="scientific">Candidatus Staskawiczbacteria bacterium RIFCSPLOWO2_01_FULL_38_12b</name>
    <dbReference type="NCBI Taxonomy" id="1802214"/>
    <lineage>
        <taxon>Bacteria</taxon>
        <taxon>Candidatus Staskawicziibacteriota</taxon>
    </lineage>
</organism>